<dbReference type="Gene3D" id="1.20.5.170">
    <property type="match status" value="1"/>
</dbReference>
<gene>
    <name evidence="11" type="primary">LOC110976033</name>
</gene>
<evidence type="ECO:0000313" key="10">
    <source>
        <dbReference type="Proteomes" id="UP000694845"/>
    </source>
</evidence>
<name>A0A8B7XUY0_ACAPL</name>
<evidence type="ECO:0000256" key="7">
    <source>
        <dbReference type="SAM" id="Coils"/>
    </source>
</evidence>
<dbReference type="InterPro" id="IPR040223">
    <property type="entry name" value="PAR_bZIP"/>
</dbReference>
<dbReference type="GeneID" id="110976033"/>
<keyword evidence="4" id="KW-0238">DNA-binding</keyword>
<evidence type="ECO:0000313" key="11">
    <source>
        <dbReference type="RefSeq" id="XP_022084663.1"/>
    </source>
</evidence>
<dbReference type="SMART" id="SM00338">
    <property type="entry name" value="BRLZ"/>
    <property type="match status" value="1"/>
</dbReference>
<protein>
    <submittedName>
        <fullName evidence="11">Uncharacterized protein LOC110976033</fullName>
    </submittedName>
</protein>
<keyword evidence="5" id="KW-0804">Transcription</keyword>
<dbReference type="KEGG" id="aplc:110976033"/>
<dbReference type="OMA" id="VSMRANF"/>
<evidence type="ECO:0000256" key="2">
    <source>
        <dbReference type="ARBA" id="ARBA00006079"/>
    </source>
</evidence>
<dbReference type="RefSeq" id="XP_022084663.1">
    <property type="nucleotide sequence ID" value="XM_022228971.1"/>
</dbReference>
<feature type="compositionally biased region" description="Basic and acidic residues" evidence="8">
    <location>
        <begin position="258"/>
        <end position="273"/>
    </location>
</feature>
<dbReference type="PANTHER" id="PTHR11988:SF55">
    <property type="entry name" value="BZIP DOMAIN-CONTAINING PROTEIN"/>
    <property type="match status" value="1"/>
</dbReference>
<dbReference type="FunFam" id="1.20.5.170:FF:000025">
    <property type="entry name" value="nuclear factor interleukin-3-regulated protein-like"/>
    <property type="match status" value="1"/>
</dbReference>
<comment type="similarity">
    <text evidence="2">Belongs to the bZIP family. NFIL3 subfamily.</text>
</comment>
<dbReference type="SUPFAM" id="SSF57959">
    <property type="entry name" value="Leucine zipper domain"/>
    <property type="match status" value="1"/>
</dbReference>
<reference evidence="11" key="1">
    <citation type="submission" date="2025-08" db="UniProtKB">
        <authorList>
            <consortium name="RefSeq"/>
        </authorList>
    </citation>
    <scope>IDENTIFICATION</scope>
</reference>
<dbReference type="GO" id="GO:0005634">
    <property type="term" value="C:nucleus"/>
    <property type="evidence" value="ECO:0007669"/>
    <property type="project" value="UniProtKB-SubCell"/>
</dbReference>
<keyword evidence="10" id="KW-1185">Reference proteome</keyword>
<dbReference type="GO" id="GO:0000981">
    <property type="term" value="F:DNA-binding transcription factor activity, RNA polymerase II-specific"/>
    <property type="evidence" value="ECO:0007669"/>
    <property type="project" value="TreeGrafter"/>
</dbReference>
<feature type="compositionally biased region" description="Polar residues" evidence="8">
    <location>
        <begin position="68"/>
        <end position="83"/>
    </location>
</feature>
<comment type="subcellular location">
    <subcellularLocation>
        <location evidence="1">Nucleus</location>
    </subcellularLocation>
</comment>
<dbReference type="PANTHER" id="PTHR11988">
    <property type="entry name" value="THYROTROPH EMBRYONIC FACTOR RELATED"/>
    <property type="match status" value="1"/>
</dbReference>
<evidence type="ECO:0000256" key="8">
    <source>
        <dbReference type="SAM" id="MobiDB-lite"/>
    </source>
</evidence>
<feature type="compositionally biased region" description="Polar residues" evidence="8">
    <location>
        <begin position="233"/>
        <end position="245"/>
    </location>
</feature>
<evidence type="ECO:0000256" key="6">
    <source>
        <dbReference type="ARBA" id="ARBA00023242"/>
    </source>
</evidence>
<dbReference type="GO" id="GO:0000978">
    <property type="term" value="F:RNA polymerase II cis-regulatory region sequence-specific DNA binding"/>
    <property type="evidence" value="ECO:0007669"/>
    <property type="project" value="TreeGrafter"/>
</dbReference>
<dbReference type="AlphaFoldDB" id="A0A8B7XUY0"/>
<evidence type="ECO:0000256" key="4">
    <source>
        <dbReference type="ARBA" id="ARBA00023125"/>
    </source>
</evidence>
<proteinExistence type="inferred from homology"/>
<sequence length="351" mass="38137">MASPPPLLPMQVANSSLLGQALQAANDMGGLSALQLAVQQQQLQQQQQFLHAVQAAHAQNAGHKMMSPTPSNEQALTLNNQGASPPGDTDSRDEEKTALVNLMPPSSLASPVSIQQGDQADLHAMVPSSQMQTPISSQLLTTSTSSDNAYTMPATAAAAPLPSINMPAGMMAGTNHVSNLNMGLAPHLIQLNNPQASMPVPQMVIQPGGPAGQEMVSPEQMMVQGVANITNNNNIDMMSNMPTQCTSSSTKRRNSKRPVPDTEKDEKYFERRSRNNMAAKRSRDSRKRREDQVSMRANFLQKENDILRAQLATLRQEANSLKQLLTQQRPIMPAQMSMQMPTQLMPKNMPE</sequence>
<dbReference type="InterPro" id="IPR046347">
    <property type="entry name" value="bZIP_sf"/>
</dbReference>
<evidence type="ECO:0000256" key="3">
    <source>
        <dbReference type="ARBA" id="ARBA00023015"/>
    </source>
</evidence>
<organism evidence="10 11">
    <name type="scientific">Acanthaster planci</name>
    <name type="common">Crown-of-thorns starfish</name>
    <dbReference type="NCBI Taxonomy" id="133434"/>
    <lineage>
        <taxon>Eukaryota</taxon>
        <taxon>Metazoa</taxon>
        <taxon>Echinodermata</taxon>
        <taxon>Eleutherozoa</taxon>
        <taxon>Asterozoa</taxon>
        <taxon>Asteroidea</taxon>
        <taxon>Valvatacea</taxon>
        <taxon>Valvatida</taxon>
        <taxon>Acanthasteridae</taxon>
        <taxon>Acanthaster</taxon>
    </lineage>
</organism>
<evidence type="ECO:0000256" key="1">
    <source>
        <dbReference type="ARBA" id="ARBA00004123"/>
    </source>
</evidence>
<keyword evidence="7" id="KW-0175">Coiled coil</keyword>
<dbReference type="InterPro" id="IPR004827">
    <property type="entry name" value="bZIP"/>
</dbReference>
<evidence type="ECO:0000256" key="5">
    <source>
        <dbReference type="ARBA" id="ARBA00023163"/>
    </source>
</evidence>
<feature type="coiled-coil region" evidence="7">
    <location>
        <begin position="297"/>
        <end position="324"/>
    </location>
</feature>
<dbReference type="OrthoDB" id="6022300at2759"/>
<accession>A0A8B7XUY0</accession>
<feature type="region of interest" description="Disordered" evidence="8">
    <location>
        <begin position="59"/>
        <end position="94"/>
    </location>
</feature>
<feature type="region of interest" description="Disordered" evidence="8">
    <location>
        <begin position="233"/>
        <end position="293"/>
    </location>
</feature>
<dbReference type="Proteomes" id="UP000694845">
    <property type="component" value="Unplaced"/>
</dbReference>
<dbReference type="CDD" id="cd14695">
    <property type="entry name" value="bZIP_HLF"/>
    <property type="match status" value="1"/>
</dbReference>
<keyword evidence="3" id="KW-0805">Transcription regulation</keyword>
<feature type="domain" description="BZIP" evidence="9">
    <location>
        <begin position="265"/>
        <end position="328"/>
    </location>
</feature>
<dbReference type="PROSITE" id="PS50217">
    <property type="entry name" value="BZIP"/>
    <property type="match status" value="1"/>
</dbReference>
<evidence type="ECO:0000259" key="9">
    <source>
        <dbReference type="PROSITE" id="PS50217"/>
    </source>
</evidence>
<keyword evidence="6" id="KW-0539">Nucleus</keyword>
<dbReference type="Pfam" id="PF07716">
    <property type="entry name" value="bZIP_2"/>
    <property type="match status" value="1"/>
</dbReference>